<dbReference type="Pfam" id="PF01259">
    <property type="entry name" value="SAICAR_synt"/>
    <property type="match status" value="1"/>
</dbReference>
<comment type="pathway">
    <text evidence="1">Purine metabolism; IMP biosynthesis via de novo pathway; 5-amino-1-(5-phospho-D-ribosyl)imidazole-4-carboxamide from 5-amino-1-(5-phospho-D-ribosyl)imidazole-4-carboxylate: step 1/2.</text>
</comment>
<dbReference type="PANTHER" id="PTHR43700">
    <property type="entry name" value="PHOSPHORIBOSYLAMINOIMIDAZOLE-SUCCINOCARBOXAMIDE SYNTHASE"/>
    <property type="match status" value="1"/>
</dbReference>
<keyword evidence="5" id="KW-0658">Purine biosynthesis</keyword>
<dbReference type="EC" id="6.3.2.6" evidence="2"/>
<dbReference type="AlphaFoldDB" id="A0A6J6WXX3"/>
<dbReference type="UniPathway" id="UPA00074">
    <property type="reaction ID" value="UER00131"/>
</dbReference>
<dbReference type="GO" id="GO:0005524">
    <property type="term" value="F:ATP binding"/>
    <property type="evidence" value="ECO:0007669"/>
    <property type="project" value="UniProtKB-KW"/>
</dbReference>
<evidence type="ECO:0000256" key="4">
    <source>
        <dbReference type="ARBA" id="ARBA00022741"/>
    </source>
</evidence>
<dbReference type="InterPro" id="IPR028923">
    <property type="entry name" value="SAICAR_synt/ADE2_N"/>
</dbReference>
<dbReference type="InterPro" id="IPR001636">
    <property type="entry name" value="SAICAR_synth"/>
</dbReference>
<keyword evidence="3" id="KW-0436">Ligase</keyword>
<reference evidence="8" key="1">
    <citation type="submission" date="2020-05" db="EMBL/GenBank/DDBJ databases">
        <authorList>
            <person name="Chiriac C."/>
            <person name="Salcher M."/>
            <person name="Ghai R."/>
            <person name="Kavagutti S V."/>
        </authorList>
    </citation>
    <scope>NUCLEOTIDE SEQUENCE</scope>
</reference>
<dbReference type="GO" id="GO:0006189">
    <property type="term" value="P:'de novo' IMP biosynthetic process"/>
    <property type="evidence" value="ECO:0007669"/>
    <property type="project" value="UniProtKB-UniPathway"/>
</dbReference>
<dbReference type="NCBIfam" id="NF010568">
    <property type="entry name" value="PRK13961.1"/>
    <property type="match status" value="1"/>
</dbReference>
<dbReference type="Gene3D" id="3.30.200.20">
    <property type="entry name" value="Phosphorylase Kinase, domain 1"/>
    <property type="match status" value="1"/>
</dbReference>
<protein>
    <recommendedName>
        <fullName evidence="2">phosphoribosylaminoimidazolesuccinocarboxamide synthase</fullName>
        <ecNumber evidence="2">6.3.2.6</ecNumber>
    </recommendedName>
</protein>
<proteinExistence type="inferred from homology"/>
<dbReference type="PANTHER" id="PTHR43700:SF1">
    <property type="entry name" value="PHOSPHORIBOSYLAMINOIMIDAZOLE-SUCCINOCARBOXAMIDE SYNTHASE"/>
    <property type="match status" value="1"/>
</dbReference>
<gene>
    <name evidence="8" type="ORF">UFOPK2958_00960</name>
</gene>
<dbReference type="CDD" id="cd01414">
    <property type="entry name" value="SAICAR_synt_Sc"/>
    <property type="match status" value="1"/>
</dbReference>
<feature type="domain" description="SAICAR synthetase/ADE2 N-terminal" evidence="7">
    <location>
        <begin position="8"/>
        <end position="261"/>
    </location>
</feature>
<sequence length="296" mass="32838">MNDLGLTHLYRGKVRDLYAVGDDHLLMVASDRMSAFDVVMHETIPNKGRVLTALTNYWLDELPEIPRALVSCDPLVIETYVPGFLQATELHGRSMLVRKAEMLPLECIVRARLAGQAYDEYRVSGRVHDMAAPEGLSLTDSFPEPWFTPSTKADEGHDENISVDRAREIVGPELLARAQELCLALFSLAANRMAAAGLILADTKFELGFVDGELVVCDEILTPDSSRIWPTDAVVPGETPPSFDKQPFRDWLATLAWDKTPPPPTVPDDVITLTATRYVAAYERVTSRPLNSWFGA</sequence>
<accession>A0A6J6WXX3</accession>
<evidence type="ECO:0000259" key="7">
    <source>
        <dbReference type="Pfam" id="PF01259"/>
    </source>
</evidence>
<dbReference type="HAMAP" id="MF_00137">
    <property type="entry name" value="SAICAR_synth"/>
    <property type="match status" value="1"/>
</dbReference>
<dbReference type="SUPFAM" id="SSF56104">
    <property type="entry name" value="SAICAR synthase-like"/>
    <property type="match status" value="1"/>
</dbReference>
<dbReference type="EMBL" id="CAFAAB010000109">
    <property type="protein sequence ID" value="CAB4788153.1"/>
    <property type="molecule type" value="Genomic_DNA"/>
</dbReference>
<keyword evidence="6" id="KW-0067">ATP-binding</keyword>
<dbReference type="GO" id="GO:0005737">
    <property type="term" value="C:cytoplasm"/>
    <property type="evidence" value="ECO:0007669"/>
    <property type="project" value="TreeGrafter"/>
</dbReference>
<evidence type="ECO:0000256" key="5">
    <source>
        <dbReference type="ARBA" id="ARBA00022755"/>
    </source>
</evidence>
<evidence type="ECO:0000256" key="6">
    <source>
        <dbReference type="ARBA" id="ARBA00022840"/>
    </source>
</evidence>
<dbReference type="Gene3D" id="3.30.470.20">
    <property type="entry name" value="ATP-grasp fold, B domain"/>
    <property type="match status" value="1"/>
</dbReference>
<evidence type="ECO:0000256" key="1">
    <source>
        <dbReference type="ARBA" id="ARBA00004672"/>
    </source>
</evidence>
<dbReference type="GO" id="GO:0004639">
    <property type="term" value="F:phosphoribosylaminoimidazolesuccinocarboxamide synthase activity"/>
    <property type="evidence" value="ECO:0007669"/>
    <property type="project" value="UniProtKB-EC"/>
</dbReference>
<evidence type="ECO:0000256" key="2">
    <source>
        <dbReference type="ARBA" id="ARBA00012217"/>
    </source>
</evidence>
<evidence type="ECO:0000313" key="8">
    <source>
        <dbReference type="EMBL" id="CAB4788153.1"/>
    </source>
</evidence>
<keyword evidence="4" id="KW-0547">Nucleotide-binding</keyword>
<organism evidence="8">
    <name type="scientific">freshwater metagenome</name>
    <dbReference type="NCBI Taxonomy" id="449393"/>
    <lineage>
        <taxon>unclassified sequences</taxon>
        <taxon>metagenomes</taxon>
        <taxon>ecological metagenomes</taxon>
    </lineage>
</organism>
<evidence type="ECO:0000256" key="3">
    <source>
        <dbReference type="ARBA" id="ARBA00022598"/>
    </source>
</evidence>
<name>A0A6J6WXX3_9ZZZZ</name>
<dbReference type="NCBIfam" id="TIGR00081">
    <property type="entry name" value="purC"/>
    <property type="match status" value="1"/>
</dbReference>